<keyword evidence="2" id="KW-1185">Reference proteome</keyword>
<dbReference type="Proteomes" id="UP000199034">
    <property type="component" value="Unassembled WGS sequence"/>
</dbReference>
<accession>A0A1G6UWM5</accession>
<gene>
    <name evidence="1" type="ORF">SAMN05421872_108114</name>
</gene>
<evidence type="ECO:0000313" key="2">
    <source>
        <dbReference type="Proteomes" id="UP000199034"/>
    </source>
</evidence>
<reference evidence="1 2" key="1">
    <citation type="submission" date="2016-10" db="EMBL/GenBank/DDBJ databases">
        <authorList>
            <person name="de Groot N.N."/>
        </authorList>
    </citation>
    <scope>NUCLEOTIDE SEQUENCE [LARGE SCALE GENOMIC DNA]</scope>
    <source>
        <strain evidence="1 2">CGMCC 4.6858</strain>
    </source>
</reference>
<dbReference type="EMBL" id="FMZM01000008">
    <property type="protein sequence ID" value="SDD45722.1"/>
    <property type="molecule type" value="Genomic_DNA"/>
</dbReference>
<dbReference type="OrthoDB" id="9847405at2"/>
<dbReference type="AlphaFoldDB" id="A0A1G6UWM5"/>
<proteinExistence type="predicted"/>
<evidence type="ECO:0000313" key="1">
    <source>
        <dbReference type="EMBL" id="SDD45722.1"/>
    </source>
</evidence>
<sequence>MSRNTPRLITAPLALLLATLLLVVGLAGGATAAKLITGKQIKNGTITSVDLKNGSATGVDVKNGSVTGVDVKDGSLTGIDVKAGSLGPDRLAPAVLNEVRVHDAPDHNLGTCSDTGLDDCAAVAATPIGSGTWLVVGTLSVDNFDGPALALTDRCGLVRGDSVLAEARTPLAANGTPGETESLTLQQVVVSTDATPVSIRCTEMPGESIRVGSPTITALRVR</sequence>
<name>A0A1G6UWM5_9ACTN</name>
<organism evidence="1 2">
    <name type="scientific">Nocardioides lianchengensis</name>
    <dbReference type="NCBI Taxonomy" id="1045774"/>
    <lineage>
        <taxon>Bacteria</taxon>
        <taxon>Bacillati</taxon>
        <taxon>Actinomycetota</taxon>
        <taxon>Actinomycetes</taxon>
        <taxon>Propionibacteriales</taxon>
        <taxon>Nocardioidaceae</taxon>
        <taxon>Nocardioides</taxon>
    </lineage>
</organism>
<protein>
    <submittedName>
        <fullName evidence="1">Uncharacterized protein</fullName>
    </submittedName>
</protein>
<dbReference type="RefSeq" id="WP_090857899.1">
    <property type="nucleotide sequence ID" value="NZ_FMZM01000008.1"/>
</dbReference>